<dbReference type="Pfam" id="PF14009">
    <property type="entry name" value="PADRE"/>
    <property type="match status" value="1"/>
</dbReference>
<dbReference type="InterPro" id="IPR025322">
    <property type="entry name" value="PADRE_dom"/>
</dbReference>
<evidence type="ECO:0000256" key="1">
    <source>
        <dbReference type="SAM" id="SignalP"/>
    </source>
</evidence>
<keyword evidence="1" id="KW-0732">Signal</keyword>
<name>A0ABD0VGZ5_DENTH</name>
<feature type="signal peptide" evidence="1">
    <location>
        <begin position="1"/>
        <end position="21"/>
    </location>
</feature>
<dbReference type="AlphaFoldDB" id="A0ABD0VGZ5"/>
<keyword evidence="3" id="KW-1185">Reference proteome</keyword>
<accession>A0ABD0VGZ5</accession>
<evidence type="ECO:0000313" key="3">
    <source>
        <dbReference type="Proteomes" id="UP001552299"/>
    </source>
</evidence>
<reference evidence="2 3" key="1">
    <citation type="journal article" date="2024" name="Plant Biotechnol. J.">
        <title>Dendrobium thyrsiflorum genome and its molecular insights into genes involved in important horticultural traits.</title>
        <authorList>
            <person name="Chen B."/>
            <person name="Wang J.Y."/>
            <person name="Zheng P.J."/>
            <person name="Li K.L."/>
            <person name="Liang Y.M."/>
            <person name="Chen X.F."/>
            <person name="Zhang C."/>
            <person name="Zhao X."/>
            <person name="He X."/>
            <person name="Zhang G.Q."/>
            <person name="Liu Z.J."/>
            <person name="Xu Q."/>
        </authorList>
    </citation>
    <scope>NUCLEOTIDE SEQUENCE [LARGE SCALE GENOMIC DNA]</scope>
    <source>
        <strain evidence="2">GZMU011</strain>
    </source>
</reference>
<dbReference type="EMBL" id="JANQDX010000005">
    <property type="protein sequence ID" value="KAL0924153.1"/>
    <property type="molecule type" value="Genomic_DNA"/>
</dbReference>
<gene>
    <name evidence="2" type="ORF">M5K25_004961</name>
</gene>
<sequence length="215" mass="24457">MALKFLSLQMLLWCFNPDGQPRPSPTPPSGPSTARLIGLDGRVTVYKRRVKVADLMREHTCHLVCRSDSFFIGQKVPALSEADELQLGHSYFLLPSQFFQSVLSFVTIASSLAKGGRGSLRHFDIHLTDTGKLQIRIGEEEEEETKRGRPVCTTLALEKEYEQLVGWKSRQWKPKLERIVEVPEKRRRRGGKIRFGLFGGFRRKKGDFSLTKVAL</sequence>
<organism evidence="2 3">
    <name type="scientific">Dendrobium thyrsiflorum</name>
    <name type="common">Pinecone-like raceme dendrobium</name>
    <name type="synonym">Orchid</name>
    <dbReference type="NCBI Taxonomy" id="117978"/>
    <lineage>
        <taxon>Eukaryota</taxon>
        <taxon>Viridiplantae</taxon>
        <taxon>Streptophyta</taxon>
        <taxon>Embryophyta</taxon>
        <taxon>Tracheophyta</taxon>
        <taxon>Spermatophyta</taxon>
        <taxon>Magnoliopsida</taxon>
        <taxon>Liliopsida</taxon>
        <taxon>Asparagales</taxon>
        <taxon>Orchidaceae</taxon>
        <taxon>Epidendroideae</taxon>
        <taxon>Malaxideae</taxon>
        <taxon>Dendrobiinae</taxon>
        <taxon>Dendrobium</taxon>
    </lineage>
</organism>
<comment type="caution">
    <text evidence="2">The sequence shown here is derived from an EMBL/GenBank/DDBJ whole genome shotgun (WGS) entry which is preliminary data.</text>
</comment>
<protein>
    <submittedName>
        <fullName evidence="2">Uncharacterized protein</fullName>
    </submittedName>
</protein>
<dbReference type="PANTHER" id="PTHR33052">
    <property type="entry name" value="DUF4228 DOMAIN PROTEIN-RELATED"/>
    <property type="match status" value="1"/>
</dbReference>
<dbReference type="Proteomes" id="UP001552299">
    <property type="component" value="Unassembled WGS sequence"/>
</dbReference>
<proteinExistence type="predicted"/>
<feature type="chain" id="PRO_5044764806" evidence="1">
    <location>
        <begin position="22"/>
        <end position="215"/>
    </location>
</feature>
<evidence type="ECO:0000313" key="2">
    <source>
        <dbReference type="EMBL" id="KAL0924153.1"/>
    </source>
</evidence>